<dbReference type="Pfam" id="PF08713">
    <property type="entry name" value="DNA_alkylation"/>
    <property type="match status" value="1"/>
</dbReference>
<evidence type="ECO:0000313" key="2">
    <source>
        <dbReference type="Proteomes" id="UP001249020"/>
    </source>
</evidence>
<dbReference type="SUPFAM" id="SSF48371">
    <property type="entry name" value="ARM repeat"/>
    <property type="match status" value="1"/>
</dbReference>
<dbReference type="Proteomes" id="UP001249020">
    <property type="component" value="Unassembled WGS sequence"/>
</dbReference>
<organism evidence="1 2">
    <name type="scientific">Brumicola blandensis</name>
    <dbReference type="NCBI Taxonomy" id="3075611"/>
    <lineage>
        <taxon>Bacteria</taxon>
        <taxon>Pseudomonadati</taxon>
        <taxon>Pseudomonadota</taxon>
        <taxon>Gammaproteobacteria</taxon>
        <taxon>Alteromonadales</taxon>
        <taxon>Alteromonadaceae</taxon>
        <taxon>Brumicola</taxon>
    </lineage>
</organism>
<dbReference type="AlphaFoldDB" id="A0AAW8QYG8"/>
<reference evidence="1 2" key="1">
    <citation type="submission" date="2023-09" db="EMBL/GenBank/DDBJ databases">
        <authorList>
            <person name="Rey-Velasco X."/>
        </authorList>
    </citation>
    <scope>NUCLEOTIDE SEQUENCE [LARGE SCALE GENOMIC DNA]</scope>
    <source>
        <strain evidence="1 2">W409</strain>
    </source>
</reference>
<protein>
    <submittedName>
        <fullName evidence="1">DNA alkylation repair protein</fullName>
    </submittedName>
</protein>
<dbReference type="RefSeq" id="WP_311360913.1">
    <property type="nucleotide sequence ID" value="NZ_JAVRIE010000002.1"/>
</dbReference>
<proteinExistence type="predicted"/>
<sequence length="382" mass="43255">MPEAFKNKFNLDSVRHMGECLAAHDEYFQLDSFIAAATKGIDSLELLQRSDQICEAMGSHLPLDYKLAIKIILASLSPVSLNQNTDSIIGAGISGWSILPINRFVGLNGLEHFDDSMRLLKEATKRFSSEFGIRYFLLHDEEACLRQLTEWTSDENYHVRRLVSEGSRPRLPWAMQLPSFIKDPRPVVRILELLKDDPEEYVRRSVANNLNDIAKDHPDYVAEIAEKWLVDADPNRTRLVKHACRTLLKQGHTKVMNAFGFAPVDTRDTSISIDTSKVRMGEEVTFTFSLNAARLGIKAAKTTRKLMIDYVVHHRKANGKTMPKVFKWKNLNQRNGEALSFTKAHSFKAVTTRVYYPGEHFIEVMVNGVSAGKISFELTAAN</sequence>
<name>A0AAW8QYG8_9ALTE</name>
<gene>
    <name evidence="1" type="ORF">RM544_06255</name>
</gene>
<dbReference type="EMBL" id="JAVRIE010000002">
    <property type="protein sequence ID" value="MDT0582131.1"/>
    <property type="molecule type" value="Genomic_DNA"/>
</dbReference>
<comment type="caution">
    <text evidence="1">The sequence shown here is derived from an EMBL/GenBank/DDBJ whole genome shotgun (WGS) entry which is preliminary data.</text>
</comment>
<accession>A0AAW8QYG8</accession>
<dbReference type="InterPro" id="IPR016024">
    <property type="entry name" value="ARM-type_fold"/>
</dbReference>
<evidence type="ECO:0000313" key="1">
    <source>
        <dbReference type="EMBL" id="MDT0582131.1"/>
    </source>
</evidence>
<keyword evidence="2" id="KW-1185">Reference proteome</keyword>
<dbReference type="Gene3D" id="1.25.40.290">
    <property type="entry name" value="ARM repeat domains"/>
    <property type="match status" value="1"/>
</dbReference>
<dbReference type="InterPro" id="IPR014825">
    <property type="entry name" value="DNA_alkylation"/>
</dbReference>